<dbReference type="SUPFAM" id="SSF55874">
    <property type="entry name" value="ATPase domain of HSP90 chaperone/DNA topoisomerase II/histidine kinase"/>
    <property type="match status" value="1"/>
</dbReference>
<dbReference type="InterPro" id="IPR051315">
    <property type="entry name" value="Bact_Chemotaxis_CheA"/>
</dbReference>
<dbReference type="InterPro" id="IPR008207">
    <property type="entry name" value="Sig_transdc_His_kin_Hpt_dom"/>
</dbReference>
<evidence type="ECO:0000256" key="4">
    <source>
        <dbReference type="ARBA" id="ARBA00022679"/>
    </source>
</evidence>
<dbReference type="InterPro" id="IPR036097">
    <property type="entry name" value="HisK_dim/P_sf"/>
</dbReference>
<evidence type="ECO:0000259" key="9">
    <source>
        <dbReference type="PROSITE" id="PS50851"/>
    </source>
</evidence>
<dbReference type="InterPro" id="IPR036641">
    <property type="entry name" value="HPT_dom_sf"/>
</dbReference>
<reference evidence="11 12" key="1">
    <citation type="submission" date="2019-02" db="EMBL/GenBank/DDBJ databases">
        <title>Deep-cultivation of Planctomycetes and their phenomic and genomic characterization uncovers novel biology.</title>
        <authorList>
            <person name="Wiegand S."/>
            <person name="Jogler M."/>
            <person name="Boedeker C."/>
            <person name="Pinto D."/>
            <person name="Vollmers J."/>
            <person name="Rivas-Marin E."/>
            <person name="Kohn T."/>
            <person name="Peeters S.H."/>
            <person name="Heuer A."/>
            <person name="Rast P."/>
            <person name="Oberbeckmann S."/>
            <person name="Bunk B."/>
            <person name="Jeske O."/>
            <person name="Meyerdierks A."/>
            <person name="Storesund J.E."/>
            <person name="Kallscheuer N."/>
            <person name="Luecker S."/>
            <person name="Lage O.M."/>
            <person name="Pohl T."/>
            <person name="Merkel B.J."/>
            <person name="Hornburger P."/>
            <person name="Mueller R.-W."/>
            <person name="Bruemmer F."/>
            <person name="Labrenz M."/>
            <person name="Spormann A.M."/>
            <person name="Op den Camp H."/>
            <person name="Overmann J."/>
            <person name="Amann R."/>
            <person name="Jetten M.S.M."/>
            <person name="Mascher T."/>
            <person name="Medema M.H."/>
            <person name="Devos D.P."/>
            <person name="Kaster A.-K."/>
            <person name="Ovreas L."/>
            <person name="Rohde M."/>
            <person name="Galperin M.Y."/>
            <person name="Jogler C."/>
        </authorList>
    </citation>
    <scope>NUCLEOTIDE SEQUENCE [LARGE SCALE GENOMIC DNA]</scope>
    <source>
        <strain evidence="11 12">Poly30</strain>
    </source>
</reference>
<dbReference type="InterPro" id="IPR037006">
    <property type="entry name" value="CheA-like_homodim_sf"/>
</dbReference>
<protein>
    <recommendedName>
        <fullName evidence="2">histidine kinase</fullName>
        <ecNumber evidence="2">2.7.13.3</ecNumber>
    </recommendedName>
</protein>
<proteinExistence type="predicted"/>
<keyword evidence="5" id="KW-0418">Kinase</keyword>
<dbReference type="EC" id="2.7.13.3" evidence="2"/>
<dbReference type="InterPro" id="IPR002545">
    <property type="entry name" value="CheW-lke_dom"/>
</dbReference>
<dbReference type="GO" id="GO:0005737">
    <property type="term" value="C:cytoplasm"/>
    <property type="evidence" value="ECO:0007669"/>
    <property type="project" value="InterPro"/>
</dbReference>
<dbReference type="Pfam" id="PF01627">
    <property type="entry name" value="Hpt"/>
    <property type="match status" value="1"/>
</dbReference>
<dbReference type="PANTHER" id="PTHR43395:SF1">
    <property type="entry name" value="CHEMOTAXIS PROTEIN CHEA"/>
    <property type="match status" value="1"/>
</dbReference>
<dbReference type="GO" id="GO:0006935">
    <property type="term" value="P:chemotaxis"/>
    <property type="evidence" value="ECO:0007669"/>
    <property type="project" value="InterPro"/>
</dbReference>
<dbReference type="InterPro" id="IPR036061">
    <property type="entry name" value="CheW-like_dom_sf"/>
</dbReference>
<evidence type="ECO:0000313" key="11">
    <source>
        <dbReference type="EMBL" id="QDV09950.1"/>
    </source>
</evidence>
<evidence type="ECO:0000256" key="2">
    <source>
        <dbReference type="ARBA" id="ARBA00012438"/>
    </source>
</evidence>
<evidence type="ECO:0000256" key="6">
    <source>
        <dbReference type="PROSITE-ProRule" id="PRU00110"/>
    </source>
</evidence>
<dbReference type="InterPro" id="IPR005467">
    <property type="entry name" value="His_kinase_dom"/>
</dbReference>
<feature type="domain" description="HPt" evidence="10">
    <location>
        <begin position="1"/>
        <end position="104"/>
    </location>
</feature>
<evidence type="ECO:0000256" key="5">
    <source>
        <dbReference type="ARBA" id="ARBA00022777"/>
    </source>
</evidence>
<dbReference type="PRINTS" id="PR00344">
    <property type="entry name" value="BCTRLSENSOR"/>
</dbReference>
<feature type="modified residue" description="Phosphohistidine" evidence="6">
    <location>
        <position position="47"/>
    </location>
</feature>
<dbReference type="SMART" id="SM01231">
    <property type="entry name" value="H-kinase_dim"/>
    <property type="match status" value="1"/>
</dbReference>
<dbReference type="CDD" id="cd00088">
    <property type="entry name" value="HPT"/>
    <property type="match status" value="1"/>
</dbReference>
<dbReference type="CDD" id="cd16916">
    <property type="entry name" value="HATPase_CheA-like"/>
    <property type="match status" value="1"/>
</dbReference>
<dbReference type="PANTHER" id="PTHR43395">
    <property type="entry name" value="SENSOR HISTIDINE KINASE CHEA"/>
    <property type="match status" value="1"/>
</dbReference>
<dbReference type="PROSITE" id="PS50894">
    <property type="entry name" value="HPT"/>
    <property type="match status" value="1"/>
</dbReference>
<dbReference type="OrthoDB" id="9803176at2"/>
<dbReference type="FunFam" id="3.30.565.10:FF:000016">
    <property type="entry name" value="Chemotaxis protein CheA, putative"/>
    <property type="match status" value="1"/>
</dbReference>
<dbReference type="Gene3D" id="3.30.565.10">
    <property type="entry name" value="Histidine kinase-like ATPase, C-terminal domain"/>
    <property type="match status" value="1"/>
</dbReference>
<dbReference type="InterPro" id="IPR004358">
    <property type="entry name" value="Sig_transdc_His_kin-like_C"/>
</dbReference>
<dbReference type="SUPFAM" id="SSF50341">
    <property type="entry name" value="CheW-like"/>
    <property type="match status" value="1"/>
</dbReference>
<keyword evidence="3 6" id="KW-0597">Phosphoprotein</keyword>
<evidence type="ECO:0000313" key="12">
    <source>
        <dbReference type="Proteomes" id="UP000320390"/>
    </source>
</evidence>
<dbReference type="EMBL" id="CP036434">
    <property type="protein sequence ID" value="QDV09950.1"/>
    <property type="molecule type" value="Genomic_DNA"/>
</dbReference>
<evidence type="ECO:0000256" key="3">
    <source>
        <dbReference type="ARBA" id="ARBA00022553"/>
    </source>
</evidence>
<gene>
    <name evidence="11" type="primary">cheA_2</name>
    <name evidence="11" type="ORF">Poly30_55110</name>
</gene>
<dbReference type="Proteomes" id="UP000320390">
    <property type="component" value="Chromosome"/>
</dbReference>
<dbReference type="SUPFAM" id="SSF47384">
    <property type="entry name" value="Homodimeric domain of signal transducing histidine kinase"/>
    <property type="match status" value="1"/>
</dbReference>
<dbReference type="PROSITE" id="PS50851">
    <property type="entry name" value="CHEW"/>
    <property type="match status" value="1"/>
</dbReference>
<dbReference type="SUPFAM" id="SSF47226">
    <property type="entry name" value="Histidine-containing phosphotransfer domain, HPT domain"/>
    <property type="match status" value="1"/>
</dbReference>
<feature type="compositionally biased region" description="Basic and acidic residues" evidence="7">
    <location>
        <begin position="199"/>
        <end position="209"/>
    </location>
</feature>
<dbReference type="InterPro" id="IPR003594">
    <property type="entry name" value="HATPase_dom"/>
</dbReference>
<comment type="catalytic activity">
    <reaction evidence="1">
        <text>ATP + protein L-histidine = ADP + protein N-phospho-L-histidine.</text>
        <dbReference type="EC" id="2.7.13.3"/>
    </reaction>
</comment>
<dbReference type="SMART" id="SM00073">
    <property type="entry name" value="HPT"/>
    <property type="match status" value="1"/>
</dbReference>
<keyword evidence="12" id="KW-1185">Reference proteome</keyword>
<dbReference type="InterPro" id="IPR036890">
    <property type="entry name" value="HATPase_C_sf"/>
</dbReference>
<feature type="region of interest" description="Disordered" evidence="7">
    <location>
        <begin position="149"/>
        <end position="226"/>
    </location>
</feature>
<feature type="domain" description="Histidine kinase" evidence="8">
    <location>
        <begin position="268"/>
        <end position="473"/>
    </location>
</feature>
<dbReference type="Pfam" id="PF02518">
    <property type="entry name" value="HATPase_c"/>
    <property type="match status" value="1"/>
</dbReference>
<dbReference type="AlphaFoldDB" id="A0A518F0T1"/>
<organism evidence="11 12">
    <name type="scientific">Saltatorellus ferox</name>
    <dbReference type="NCBI Taxonomy" id="2528018"/>
    <lineage>
        <taxon>Bacteria</taxon>
        <taxon>Pseudomonadati</taxon>
        <taxon>Planctomycetota</taxon>
        <taxon>Planctomycetia</taxon>
        <taxon>Planctomycetia incertae sedis</taxon>
        <taxon>Saltatorellus</taxon>
    </lineage>
</organism>
<feature type="compositionally biased region" description="Polar residues" evidence="7">
    <location>
        <begin position="212"/>
        <end position="226"/>
    </location>
</feature>
<name>A0A518F0T1_9BACT</name>
<dbReference type="GO" id="GO:0000155">
    <property type="term" value="F:phosphorelay sensor kinase activity"/>
    <property type="evidence" value="ECO:0007669"/>
    <property type="project" value="InterPro"/>
</dbReference>
<keyword evidence="4 11" id="KW-0808">Transferase</keyword>
<sequence>MSELDEIVREFVVESLEGLDLVDAELLKLEADPEDEQTLQSIFRTIHSMKGACGFLEFSVLESVAHAGENLLDALREGEIALDKGLITTLLEMNDAIRSLLGTIQDSGSHTDAGDFGSLVARLHESLDQATAETMEAASTPDLEAAVVAEEEAPSVEPPSSEGDLEGAAPVPEAIDSPTPAKKKPVTTKASSAFPVVAKKPESATKADADITESSGAQAAKSASESSIRLRVDQLDALMNLAGELVLARNQVVQNSSDTEDSAAHATAQRLSRITTELQEGIMKIRMQPIGTLWSKLPRVVRGMSMQLEKEVELKMIGSDTEVDKTLLEAIKDPLTHLVRNSLDHGIEKPDQREAKGKPRIATLTLSAFHESGQVNIVVRDNGRGIDPEIIKAKAVERGLITAMEAVRMDDRAALDILFMPGFSTAEQVTSISGRGVGMDVVKRNLECVGGTVEIESEMGSGTAVVVRIPLTLAIIPALTVHSGGNRYAIPQANLVELLRVGPESAVGIEEVFGQRVFRLRGDLLHLVDLNEQLGTESTN</sequence>
<feature type="domain" description="CheW-like" evidence="9">
    <location>
        <begin position="475"/>
        <end position="540"/>
    </location>
</feature>
<dbReference type="Gene3D" id="1.20.120.160">
    <property type="entry name" value="HPT domain"/>
    <property type="match status" value="1"/>
</dbReference>
<evidence type="ECO:0000259" key="8">
    <source>
        <dbReference type="PROSITE" id="PS50109"/>
    </source>
</evidence>
<dbReference type="PROSITE" id="PS50109">
    <property type="entry name" value="HIS_KIN"/>
    <property type="match status" value="1"/>
</dbReference>
<dbReference type="Gene3D" id="1.10.287.560">
    <property type="entry name" value="Histidine kinase CheA-like, homodimeric domain"/>
    <property type="match status" value="1"/>
</dbReference>
<dbReference type="Pfam" id="PF02895">
    <property type="entry name" value="H-kinase_dim"/>
    <property type="match status" value="1"/>
</dbReference>
<dbReference type="Pfam" id="PF01584">
    <property type="entry name" value="CheW"/>
    <property type="match status" value="1"/>
</dbReference>
<evidence type="ECO:0000256" key="1">
    <source>
        <dbReference type="ARBA" id="ARBA00000085"/>
    </source>
</evidence>
<evidence type="ECO:0000256" key="7">
    <source>
        <dbReference type="SAM" id="MobiDB-lite"/>
    </source>
</evidence>
<dbReference type="InterPro" id="IPR004105">
    <property type="entry name" value="CheA-like_dim"/>
</dbReference>
<dbReference type="SMART" id="SM00387">
    <property type="entry name" value="HATPase_c"/>
    <property type="match status" value="1"/>
</dbReference>
<evidence type="ECO:0000259" key="10">
    <source>
        <dbReference type="PROSITE" id="PS50894"/>
    </source>
</evidence>
<accession>A0A518F0T1</accession>